<evidence type="ECO:0000313" key="6">
    <source>
        <dbReference type="Proteomes" id="UP000007517"/>
    </source>
</evidence>
<dbReference type="InterPro" id="IPR028082">
    <property type="entry name" value="Peripla_BP_I"/>
</dbReference>
<dbReference type="PANTHER" id="PTHR47235">
    <property type="entry name" value="BLR6548 PROTEIN"/>
    <property type="match status" value="1"/>
</dbReference>
<dbReference type="AlphaFoldDB" id="H6RX09"/>
<organism evidence="5 6">
    <name type="scientific">Blastococcus saxobsidens (strain DD2)</name>
    <dbReference type="NCBI Taxonomy" id="1146883"/>
    <lineage>
        <taxon>Bacteria</taxon>
        <taxon>Bacillati</taxon>
        <taxon>Actinomycetota</taxon>
        <taxon>Actinomycetes</taxon>
        <taxon>Geodermatophilales</taxon>
        <taxon>Geodermatophilaceae</taxon>
        <taxon>Blastococcus</taxon>
    </lineage>
</organism>
<proteinExistence type="inferred from homology"/>
<dbReference type="SUPFAM" id="SSF53822">
    <property type="entry name" value="Periplasmic binding protein-like I"/>
    <property type="match status" value="1"/>
</dbReference>
<evidence type="ECO:0000256" key="1">
    <source>
        <dbReference type="ARBA" id="ARBA00010062"/>
    </source>
</evidence>
<dbReference type="Pfam" id="PF13458">
    <property type="entry name" value="Peripla_BP_6"/>
    <property type="match status" value="1"/>
</dbReference>
<dbReference type="RefSeq" id="WP_014376300.1">
    <property type="nucleotide sequence ID" value="NC_016943.1"/>
</dbReference>
<dbReference type="PANTHER" id="PTHR47235:SF1">
    <property type="entry name" value="BLR6548 PROTEIN"/>
    <property type="match status" value="1"/>
</dbReference>
<keyword evidence="2 3" id="KW-0732">Signal</keyword>
<dbReference type="CDD" id="cd06343">
    <property type="entry name" value="PBP1_ABC_ligand_binding-like"/>
    <property type="match status" value="1"/>
</dbReference>
<feature type="domain" description="Leucine-binding protein" evidence="4">
    <location>
        <begin position="50"/>
        <end position="396"/>
    </location>
</feature>
<dbReference type="Gene3D" id="3.40.50.2300">
    <property type="match status" value="2"/>
</dbReference>
<reference evidence="6" key="2">
    <citation type="submission" date="2012-02" db="EMBL/GenBank/DDBJ databases">
        <title>Complete genome sequence of Blastococcus saxobsidens strain DD2.</title>
        <authorList>
            <person name="Genoscope."/>
        </authorList>
    </citation>
    <scope>NUCLEOTIDE SEQUENCE [LARGE SCALE GENOMIC DNA]</scope>
    <source>
        <strain evidence="6">DD2</strain>
    </source>
</reference>
<reference evidence="5 6" key="1">
    <citation type="journal article" date="2012" name="J. Bacteriol.">
        <title>Genome Sequence of Blastococcus saxobsidens DD2, a Stone-Inhabiting Bacterium.</title>
        <authorList>
            <person name="Chouaia B."/>
            <person name="Crotti E."/>
            <person name="Brusetti L."/>
            <person name="Daffonchio D."/>
            <person name="Essoussi I."/>
            <person name="Nouioui I."/>
            <person name="Sbissi I."/>
            <person name="Ghodhbane-Gtari F."/>
            <person name="Gtari M."/>
            <person name="Vacherie B."/>
            <person name="Barbe V."/>
            <person name="Medigue C."/>
            <person name="Gury J."/>
            <person name="Pujic P."/>
            <person name="Normand P."/>
        </authorList>
    </citation>
    <scope>NUCLEOTIDE SEQUENCE [LARGE SCALE GENOMIC DNA]</scope>
    <source>
        <strain evidence="5 6">DD2</strain>
    </source>
</reference>
<dbReference type="OrthoDB" id="26870at2"/>
<evidence type="ECO:0000256" key="3">
    <source>
        <dbReference type="SAM" id="SignalP"/>
    </source>
</evidence>
<dbReference type="KEGG" id="bsd:BLASA_2539"/>
<evidence type="ECO:0000313" key="5">
    <source>
        <dbReference type="EMBL" id="CCG03417.1"/>
    </source>
</evidence>
<keyword evidence="6" id="KW-1185">Reference proteome</keyword>
<dbReference type="eggNOG" id="COG0683">
    <property type="taxonomic scope" value="Bacteria"/>
</dbReference>
<dbReference type="InterPro" id="IPR028081">
    <property type="entry name" value="Leu-bd"/>
</dbReference>
<feature type="signal peptide" evidence="3">
    <location>
        <begin position="1"/>
        <end position="23"/>
    </location>
</feature>
<name>H6RX09_BLASD</name>
<comment type="similarity">
    <text evidence="1">Belongs to the leucine-binding protein family.</text>
</comment>
<dbReference type="EMBL" id="FO117623">
    <property type="protein sequence ID" value="CCG03417.1"/>
    <property type="molecule type" value="Genomic_DNA"/>
</dbReference>
<dbReference type="STRING" id="1146883.BLASA_2539"/>
<dbReference type="Proteomes" id="UP000007517">
    <property type="component" value="Chromosome"/>
</dbReference>
<sequence>MKRPLITSTCLALALAATSCGKAEEQGGGAVGGGGEGGATAAAPGVTEDTITLGALMDLTAVFAANSRSILQGANLYWDSVNADGGVCGREVELDVQDHGYDPQQAVSLYQTMSDNVLAIAPVLGSSVITALRPSFEEDDMLVGMAAWTSDVLPDPRFQITGTTYDVETINAIDWLTREHGLQSGDSIGVVYFEGDFGGSSLRGAEYAAEELGLTVVPHQIKPSDTDLSAQVNAMANEGVDAIIVAAASPQTASIASVAQSIGLDVPIVGNAPAFTPNLMDTPAGPALEENFYTSTSMAPPSLDEEGVTEFLTAYEAEYPDEEPIQNGAMYGYASAQIMHEVLMRACEEDDLTREGLLDALRSITDYESGGTVAGVLDYSDPAVPPTREVYISKADPNAPGGLTAVGESFTSDLAEAYEFTG</sequence>
<dbReference type="PROSITE" id="PS51257">
    <property type="entry name" value="PROKAR_LIPOPROTEIN"/>
    <property type="match status" value="1"/>
</dbReference>
<protein>
    <submittedName>
        <fullName evidence="5">Amino acid/amide ABC transporter substrate-binding protein, HAAT family</fullName>
    </submittedName>
</protein>
<dbReference type="HOGENOM" id="CLU_052641_0_0_11"/>
<feature type="chain" id="PRO_5003607035" evidence="3">
    <location>
        <begin position="24"/>
        <end position="422"/>
    </location>
</feature>
<gene>
    <name evidence="5" type="ordered locus">BLASA_2539</name>
</gene>
<evidence type="ECO:0000259" key="4">
    <source>
        <dbReference type="Pfam" id="PF13458"/>
    </source>
</evidence>
<evidence type="ECO:0000256" key="2">
    <source>
        <dbReference type="ARBA" id="ARBA00022729"/>
    </source>
</evidence>
<accession>H6RX09</accession>